<dbReference type="STRING" id="637679.GCA_001550055_00343"/>
<feature type="domain" description="FecR protein" evidence="2">
    <location>
        <begin position="115"/>
        <end position="206"/>
    </location>
</feature>
<dbReference type="Pfam" id="PF04773">
    <property type="entry name" value="FecR"/>
    <property type="match status" value="1"/>
</dbReference>
<dbReference type="PANTHER" id="PTHR30273:SF2">
    <property type="entry name" value="PROTEIN FECR"/>
    <property type="match status" value="1"/>
</dbReference>
<dbReference type="InterPro" id="IPR032623">
    <property type="entry name" value="FecR_N"/>
</dbReference>
<keyword evidence="1" id="KW-0472">Membrane</keyword>
<name>A0A1G6UCM9_9PROT</name>
<accession>A0A1G6UCM9</accession>
<protein>
    <submittedName>
        <fullName evidence="4">FecR family protein</fullName>
    </submittedName>
</protein>
<dbReference type="GO" id="GO:0016989">
    <property type="term" value="F:sigma factor antagonist activity"/>
    <property type="evidence" value="ECO:0007669"/>
    <property type="project" value="TreeGrafter"/>
</dbReference>
<proteinExistence type="predicted"/>
<sequence length="330" mass="36058">MTMSKKQDIEEQAAQWAVGLMSGDNRAHTEADLADWRDEDPRHARAYAELAAMTADLDAVGEAALQEEFERELHEVAEERKRQRWVAGISSLAAGFVVAAVLSVSMWVSAPEPVTYATAKGQRSTIALADGSVLQLNTNTQVTTLMEDDERHVTIERGEAFFSVKRDESRPFIVDAGDTQVRVLGTKFNVRLGASSNVVSVLSGLVSVAQRSDDDDVREVALLHAGEQAEHDANKNEAVVEGFDTGSVMAWRTGKALYHETPLSVVVQDLNRYFNAPLEIADAQLADLPVSGTFNLTDQDVVVDALESAFSIDAVKRLDGVILLYARQKN</sequence>
<keyword evidence="1" id="KW-0812">Transmembrane</keyword>
<dbReference type="Gene3D" id="2.60.120.1440">
    <property type="match status" value="1"/>
</dbReference>
<dbReference type="Proteomes" id="UP000183685">
    <property type="component" value="Unassembled WGS sequence"/>
</dbReference>
<evidence type="ECO:0000259" key="2">
    <source>
        <dbReference type="Pfam" id="PF04773"/>
    </source>
</evidence>
<evidence type="ECO:0000256" key="1">
    <source>
        <dbReference type="SAM" id="Phobius"/>
    </source>
</evidence>
<dbReference type="PIRSF" id="PIRSF018266">
    <property type="entry name" value="FecR"/>
    <property type="match status" value="1"/>
</dbReference>
<gene>
    <name evidence="4" type="ORF">SAMN04488071_0547</name>
</gene>
<feature type="domain" description="FecR N-terminal" evidence="3">
    <location>
        <begin position="11"/>
        <end position="52"/>
    </location>
</feature>
<dbReference type="InterPro" id="IPR006860">
    <property type="entry name" value="FecR"/>
</dbReference>
<keyword evidence="5" id="KW-1185">Reference proteome</keyword>
<evidence type="ECO:0000313" key="5">
    <source>
        <dbReference type="Proteomes" id="UP000183685"/>
    </source>
</evidence>
<organism evidence="4 5">
    <name type="scientific">Kordiimonas lacus</name>
    <dbReference type="NCBI Taxonomy" id="637679"/>
    <lineage>
        <taxon>Bacteria</taxon>
        <taxon>Pseudomonadati</taxon>
        <taxon>Pseudomonadota</taxon>
        <taxon>Alphaproteobacteria</taxon>
        <taxon>Kordiimonadales</taxon>
        <taxon>Kordiimonadaceae</taxon>
        <taxon>Kordiimonas</taxon>
    </lineage>
</organism>
<dbReference type="EMBL" id="FNAK01000001">
    <property type="protein sequence ID" value="SDD39150.1"/>
    <property type="molecule type" value="Genomic_DNA"/>
</dbReference>
<reference evidence="4 5" key="1">
    <citation type="submission" date="2016-10" db="EMBL/GenBank/DDBJ databases">
        <authorList>
            <person name="de Groot N.N."/>
        </authorList>
    </citation>
    <scope>NUCLEOTIDE SEQUENCE [LARGE SCALE GENOMIC DNA]</scope>
    <source>
        <strain evidence="4 5">CGMCC 1.9109</strain>
    </source>
</reference>
<dbReference type="Pfam" id="PF16220">
    <property type="entry name" value="DUF4880"/>
    <property type="match status" value="1"/>
</dbReference>
<evidence type="ECO:0000259" key="3">
    <source>
        <dbReference type="Pfam" id="PF16220"/>
    </source>
</evidence>
<feature type="transmembrane region" description="Helical" evidence="1">
    <location>
        <begin position="85"/>
        <end position="108"/>
    </location>
</feature>
<dbReference type="PANTHER" id="PTHR30273">
    <property type="entry name" value="PERIPLASMIC SIGNAL SENSOR AND SIGMA FACTOR ACTIVATOR FECR-RELATED"/>
    <property type="match status" value="1"/>
</dbReference>
<dbReference type="InterPro" id="IPR012373">
    <property type="entry name" value="Ferrdict_sens_TM"/>
</dbReference>
<dbReference type="AlphaFoldDB" id="A0A1G6UCM9"/>
<dbReference type="Gene3D" id="3.55.50.30">
    <property type="match status" value="1"/>
</dbReference>
<evidence type="ECO:0000313" key="4">
    <source>
        <dbReference type="EMBL" id="SDD39150.1"/>
    </source>
</evidence>
<keyword evidence="1" id="KW-1133">Transmembrane helix</keyword>